<evidence type="ECO:0000256" key="4">
    <source>
        <dbReference type="ARBA" id="ARBA00022989"/>
    </source>
</evidence>
<evidence type="ECO:0000256" key="3">
    <source>
        <dbReference type="ARBA" id="ARBA00022692"/>
    </source>
</evidence>
<keyword evidence="4" id="KW-1133">Transmembrane helix</keyword>
<proteinExistence type="predicted"/>
<dbReference type="SUPFAM" id="SSF118215">
    <property type="entry name" value="Proton glutamate symport protein"/>
    <property type="match status" value="1"/>
</dbReference>
<dbReference type="Pfam" id="PF00375">
    <property type="entry name" value="SDF"/>
    <property type="match status" value="1"/>
</dbReference>
<keyword evidence="5" id="KW-0472">Membrane</keyword>
<feature type="non-terminal residue" evidence="6">
    <location>
        <position position="1"/>
    </location>
</feature>
<dbReference type="Gene3D" id="1.10.3860.10">
    <property type="entry name" value="Sodium:dicarboxylate symporter"/>
    <property type="match status" value="1"/>
</dbReference>
<dbReference type="PANTHER" id="PTHR11958:SF63">
    <property type="entry name" value="AMINO ACID TRANSPORTER"/>
    <property type="match status" value="1"/>
</dbReference>
<name>X0T5M0_9ZZZZ</name>
<dbReference type="InterPro" id="IPR001991">
    <property type="entry name" value="Na-dicarboxylate_symporter"/>
</dbReference>
<reference evidence="6" key="1">
    <citation type="journal article" date="2014" name="Front. Microbiol.">
        <title>High frequency of phylogenetically diverse reductive dehalogenase-homologous genes in deep subseafloor sedimentary metagenomes.</title>
        <authorList>
            <person name="Kawai M."/>
            <person name="Futagami T."/>
            <person name="Toyoda A."/>
            <person name="Takaki Y."/>
            <person name="Nishi S."/>
            <person name="Hori S."/>
            <person name="Arai W."/>
            <person name="Tsubouchi T."/>
            <person name="Morono Y."/>
            <person name="Uchiyama I."/>
            <person name="Ito T."/>
            <person name="Fujiyama A."/>
            <person name="Inagaki F."/>
            <person name="Takami H."/>
        </authorList>
    </citation>
    <scope>NUCLEOTIDE SEQUENCE</scope>
    <source>
        <strain evidence="6">Expedition CK06-06</strain>
    </source>
</reference>
<dbReference type="PANTHER" id="PTHR11958">
    <property type="entry name" value="SODIUM/DICARBOXYLATE SYMPORTER-RELATED"/>
    <property type="match status" value="1"/>
</dbReference>
<dbReference type="InterPro" id="IPR036458">
    <property type="entry name" value="Na:dicarbo_symporter_sf"/>
</dbReference>
<dbReference type="AlphaFoldDB" id="X0T5M0"/>
<dbReference type="InterPro" id="IPR050746">
    <property type="entry name" value="DAACS"/>
</dbReference>
<dbReference type="EMBL" id="BARS01019224">
    <property type="protein sequence ID" value="GAF88489.1"/>
    <property type="molecule type" value="Genomic_DNA"/>
</dbReference>
<evidence type="ECO:0000256" key="1">
    <source>
        <dbReference type="ARBA" id="ARBA00004141"/>
    </source>
</evidence>
<gene>
    <name evidence="6" type="ORF">S01H1_31180</name>
</gene>
<organism evidence="6">
    <name type="scientific">marine sediment metagenome</name>
    <dbReference type="NCBI Taxonomy" id="412755"/>
    <lineage>
        <taxon>unclassified sequences</taxon>
        <taxon>metagenomes</taxon>
        <taxon>ecological metagenomes</taxon>
    </lineage>
</organism>
<evidence type="ECO:0000256" key="2">
    <source>
        <dbReference type="ARBA" id="ARBA00022448"/>
    </source>
</evidence>
<dbReference type="GO" id="GO:0015293">
    <property type="term" value="F:symporter activity"/>
    <property type="evidence" value="ECO:0007669"/>
    <property type="project" value="InterPro"/>
</dbReference>
<dbReference type="GO" id="GO:0016020">
    <property type="term" value="C:membrane"/>
    <property type="evidence" value="ECO:0007669"/>
    <property type="project" value="UniProtKB-SubCell"/>
</dbReference>
<sequence length="68" mass="7274">GLVTMVIVLKAVNLPLEGIGMILAVDRILDMMRTTVNVWGDACGTAVVARLEGEELNHIALNNQTGKN</sequence>
<comment type="caution">
    <text evidence="6">The sequence shown here is derived from an EMBL/GenBank/DDBJ whole genome shotgun (WGS) entry which is preliminary data.</text>
</comment>
<evidence type="ECO:0008006" key="7">
    <source>
        <dbReference type="Google" id="ProtNLM"/>
    </source>
</evidence>
<accession>X0T5M0</accession>
<evidence type="ECO:0000256" key="5">
    <source>
        <dbReference type="ARBA" id="ARBA00023136"/>
    </source>
</evidence>
<evidence type="ECO:0000313" key="6">
    <source>
        <dbReference type="EMBL" id="GAF88489.1"/>
    </source>
</evidence>
<comment type="subcellular location">
    <subcellularLocation>
        <location evidence="1">Membrane</location>
        <topology evidence="1">Multi-pass membrane protein</topology>
    </subcellularLocation>
</comment>
<keyword evidence="3" id="KW-0812">Transmembrane</keyword>
<keyword evidence="2" id="KW-0813">Transport</keyword>
<protein>
    <recommendedName>
        <fullName evidence="7">Dicarboxylate/amino acid:cation symporter</fullName>
    </recommendedName>
</protein>